<dbReference type="GO" id="GO:0005576">
    <property type="term" value="C:extracellular region"/>
    <property type="evidence" value="ECO:0007669"/>
    <property type="project" value="TreeGrafter"/>
</dbReference>
<evidence type="ECO:0000313" key="7">
    <source>
        <dbReference type="EMBL" id="GMN65316.1"/>
    </source>
</evidence>
<keyword evidence="8" id="KW-1185">Reference proteome</keyword>
<evidence type="ECO:0000256" key="4">
    <source>
        <dbReference type="ARBA" id="ARBA00023180"/>
    </source>
</evidence>
<evidence type="ECO:0000256" key="5">
    <source>
        <dbReference type="ARBA" id="ARBA00023295"/>
    </source>
</evidence>
<dbReference type="InterPro" id="IPR029070">
    <property type="entry name" value="Chitinase_insertion_sf"/>
</dbReference>
<dbReference type="GO" id="GO:0008061">
    <property type="term" value="F:chitin binding"/>
    <property type="evidence" value="ECO:0007669"/>
    <property type="project" value="InterPro"/>
</dbReference>
<dbReference type="FunFam" id="3.10.50.10:FF:000003">
    <property type="entry name" value="Class V chitinase CHIT5b"/>
    <property type="match status" value="1"/>
</dbReference>
<dbReference type="Gene3D" id="3.10.50.10">
    <property type="match status" value="1"/>
</dbReference>
<dbReference type="InterPro" id="IPR050314">
    <property type="entry name" value="Glycosyl_Hydrlase_18"/>
</dbReference>
<proteinExistence type="inferred from homology"/>
<organism evidence="7 8">
    <name type="scientific">Ficus carica</name>
    <name type="common">Common fig</name>
    <dbReference type="NCBI Taxonomy" id="3494"/>
    <lineage>
        <taxon>Eukaryota</taxon>
        <taxon>Viridiplantae</taxon>
        <taxon>Streptophyta</taxon>
        <taxon>Embryophyta</taxon>
        <taxon>Tracheophyta</taxon>
        <taxon>Spermatophyta</taxon>
        <taxon>Magnoliopsida</taxon>
        <taxon>eudicotyledons</taxon>
        <taxon>Gunneridae</taxon>
        <taxon>Pentapetalae</taxon>
        <taxon>rosids</taxon>
        <taxon>fabids</taxon>
        <taxon>Rosales</taxon>
        <taxon>Moraceae</taxon>
        <taxon>Ficeae</taxon>
        <taxon>Ficus</taxon>
    </lineage>
</organism>
<keyword evidence="2" id="KW-0732">Signal</keyword>
<dbReference type="Pfam" id="PF00704">
    <property type="entry name" value="Glyco_hydro_18"/>
    <property type="match status" value="1"/>
</dbReference>
<comment type="caution">
    <text evidence="7">The sequence shown here is derived from an EMBL/GenBank/DDBJ whole genome shotgun (WGS) entry which is preliminary data.</text>
</comment>
<dbReference type="GO" id="GO:0004568">
    <property type="term" value="F:chitinase activity"/>
    <property type="evidence" value="ECO:0007669"/>
    <property type="project" value="TreeGrafter"/>
</dbReference>
<name>A0AA88JAJ1_FICCA</name>
<protein>
    <recommendedName>
        <fullName evidence="6">GH18 domain-containing protein</fullName>
    </recommendedName>
</protein>
<feature type="domain" description="GH18" evidence="6">
    <location>
        <begin position="1"/>
        <end position="205"/>
    </location>
</feature>
<dbReference type="Proteomes" id="UP001187192">
    <property type="component" value="Unassembled WGS sequence"/>
</dbReference>
<dbReference type="Gene3D" id="3.20.20.80">
    <property type="entry name" value="Glycosidases"/>
    <property type="match status" value="2"/>
</dbReference>
<reference evidence="7" key="1">
    <citation type="submission" date="2023-07" db="EMBL/GenBank/DDBJ databases">
        <title>draft genome sequence of fig (Ficus carica).</title>
        <authorList>
            <person name="Takahashi T."/>
            <person name="Nishimura K."/>
        </authorList>
    </citation>
    <scope>NUCLEOTIDE SEQUENCE</scope>
</reference>
<dbReference type="SMART" id="SM00636">
    <property type="entry name" value="Glyco_18"/>
    <property type="match status" value="1"/>
</dbReference>
<evidence type="ECO:0000259" key="6">
    <source>
        <dbReference type="PROSITE" id="PS51910"/>
    </source>
</evidence>
<evidence type="ECO:0000313" key="8">
    <source>
        <dbReference type="Proteomes" id="UP001187192"/>
    </source>
</evidence>
<gene>
    <name evidence="7" type="ORF">TIFTF001_034390</name>
</gene>
<accession>A0AA88JAJ1</accession>
<dbReference type="SUPFAM" id="SSF51445">
    <property type="entry name" value="(Trans)glycosidases"/>
    <property type="match status" value="1"/>
</dbReference>
<dbReference type="PANTHER" id="PTHR11177">
    <property type="entry name" value="CHITINASE"/>
    <property type="match status" value="1"/>
</dbReference>
<dbReference type="PANTHER" id="PTHR11177:SF383">
    <property type="entry name" value="GLYCOSYL HYDROLASE FAMILY PROTEIN WITH CHITINASE INSERTION DOMAIN-CONTAINING PROTEIN"/>
    <property type="match status" value="1"/>
</dbReference>
<dbReference type="InterPro" id="IPR017853">
    <property type="entry name" value="GH"/>
</dbReference>
<dbReference type="InterPro" id="IPR001223">
    <property type="entry name" value="Glyco_hydro18_cat"/>
</dbReference>
<evidence type="ECO:0000256" key="3">
    <source>
        <dbReference type="ARBA" id="ARBA00022801"/>
    </source>
</evidence>
<evidence type="ECO:0000256" key="2">
    <source>
        <dbReference type="ARBA" id="ARBA00022729"/>
    </source>
</evidence>
<dbReference type="SUPFAM" id="SSF54556">
    <property type="entry name" value="Chitinase insertion domain"/>
    <property type="match status" value="1"/>
</dbReference>
<dbReference type="InterPro" id="IPR011583">
    <property type="entry name" value="Chitinase_II/V-like_cat"/>
</dbReference>
<dbReference type="EMBL" id="BTGU01000225">
    <property type="protein sequence ID" value="GMN65316.1"/>
    <property type="molecule type" value="Genomic_DNA"/>
</dbReference>
<comment type="similarity">
    <text evidence="1">Belongs to the glycosyl hydrolase 18 family. Chitinase class V subfamily.</text>
</comment>
<dbReference type="AlphaFoldDB" id="A0AA88JAJ1"/>
<sequence length="205" mass="22763">MASDPISRKAFIDSSIAIARSYNFHGLDLDWEFPSSTTDMANLGHLFTEWRAAIVEPPSPLYNPTSKISGDSGIMAWIQAGLAADKILFGFPYYGFAWSLVDPDDHGIFAPANGTPIAITVGALGYNQIRKIIKRSSAKTVFNCTIVTDYCYFRNNVWIAYDDTKSISAKVSYAKAKGLRGYFAWNVAFDFKWVLSQTASRAWKA</sequence>
<dbReference type="PROSITE" id="PS51910">
    <property type="entry name" value="GH18_2"/>
    <property type="match status" value="1"/>
</dbReference>
<keyword evidence="3" id="KW-0378">Hydrolase</keyword>
<keyword evidence="4" id="KW-0325">Glycoprotein</keyword>
<evidence type="ECO:0000256" key="1">
    <source>
        <dbReference type="ARBA" id="ARBA00008682"/>
    </source>
</evidence>
<keyword evidence="5" id="KW-0326">Glycosidase</keyword>
<dbReference type="GO" id="GO:0006032">
    <property type="term" value="P:chitin catabolic process"/>
    <property type="evidence" value="ECO:0007669"/>
    <property type="project" value="TreeGrafter"/>
</dbReference>
<dbReference type="GO" id="GO:0005975">
    <property type="term" value="P:carbohydrate metabolic process"/>
    <property type="evidence" value="ECO:0007669"/>
    <property type="project" value="InterPro"/>
</dbReference>